<dbReference type="SUPFAM" id="SSF50814">
    <property type="entry name" value="Lipocalins"/>
    <property type="match status" value="1"/>
</dbReference>
<evidence type="ECO:0000313" key="2">
    <source>
        <dbReference type="Proteomes" id="UP001233999"/>
    </source>
</evidence>
<dbReference type="Proteomes" id="UP001233999">
    <property type="component" value="Unassembled WGS sequence"/>
</dbReference>
<dbReference type="InterPro" id="IPR012674">
    <property type="entry name" value="Calycin"/>
</dbReference>
<reference evidence="1" key="1">
    <citation type="journal article" date="2023" name="IScience">
        <title>Live-bearing cockroach genome reveals convergent evolutionary mechanisms linked to viviparity in insects and beyond.</title>
        <authorList>
            <person name="Fouks B."/>
            <person name="Harrison M.C."/>
            <person name="Mikhailova A.A."/>
            <person name="Marchal E."/>
            <person name="English S."/>
            <person name="Carruthers M."/>
            <person name="Jennings E.C."/>
            <person name="Chiamaka E.L."/>
            <person name="Frigard R.A."/>
            <person name="Pippel M."/>
            <person name="Attardo G.M."/>
            <person name="Benoit J.B."/>
            <person name="Bornberg-Bauer E."/>
            <person name="Tobe S.S."/>
        </authorList>
    </citation>
    <scope>NUCLEOTIDE SEQUENCE</scope>
    <source>
        <strain evidence="1">Stay&amp;Tobe</strain>
    </source>
</reference>
<proteinExistence type="predicted"/>
<dbReference type="EMBL" id="JASPKZ010007262">
    <property type="protein sequence ID" value="KAJ9585547.1"/>
    <property type="molecule type" value="Genomic_DNA"/>
</dbReference>
<dbReference type="Gene3D" id="2.40.128.20">
    <property type="match status" value="1"/>
</dbReference>
<comment type="caution">
    <text evidence="1">The sequence shown here is derived from an EMBL/GenBank/DDBJ whole genome shotgun (WGS) entry which is preliminary data.</text>
</comment>
<protein>
    <submittedName>
        <fullName evidence="1">Uncharacterized protein</fullName>
    </submittedName>
</protein>
<evidence type="ECO:0000313" key="1">
    <source>
        <dbReference type="EMBL" id="KAJ9585547.1"/>
    </source>
</evidence>
<dbReference type="AlphaFoldDB" id="A0AAD7ZS17"/>
<sequence length="191" mass="21352">MLKKKVGFSISEAMKWIIVAAICFVGGNTNVKGQCELGTPADYRPEELEGLWYVDYMFPSLKFVNASNMFDLNGAVYNVRSNVIFPDVGSPRNYDGTWTINGNNKTITIDYPDLPDFYGSYIVQAIQKDQYAFVRGCPASAPEGLTLIMLRERCPDGSVESMLAEETEVLGVPFEDFIEDLVVKIECSQQE</sequence>
<keyword evidence="2" id="KW-1185">Reference proteome</keyword>
<name>A0AAD7ZS17_DIPPU</name>
<reference evidence="1" key="2">
    <citation type="submission" date="2023-05" db="EMBL/GenBank/DDBJ databases">
        <authorList>
            <person name="Fouks B."/>
        </authorList>
    </citation>
    <scope>NUCLEOTIDE SEQUENCE</scope>
    <source>
        <strain evidence="1">Stay&amp;Tobe</strain>
        <tissue evidence="1">Testes</tissue>
    </source>
</reference>
<accession>A0AAD7ZS17</accession>
<organism evidence="1 2">
    <name type="scientific">Diploptera punctata</name>
    <name type="common">Pacific beetle cockroach</name>
    <dbReference type="NCBI Taxonomy" id="6984"/>
    <lineage>
        <taxon>Eukaryota</taxon>
        <taxon>Metazoa</taxon>
        <taxon>Ecdysozoa</taxon>
        <taxon>Arthropoda</taxon>
        <taxon>Hexapoda</taxon>
        <taxon>Insecta</taxon>
        <taxon>Pterygota</taxon>
        <taxon>Neoptera</taxon>
        <taxon>Polyneoptera</taxon>
        <taxon>Dictyoptera</taxon>
        <taxon>Blattodea</taxon>
        <taxon>Blaberoidea</taxon>
        <taxon>Blaberidae</taxon>
        <taxon>Diplopterinae</taxon>
        <taxon>Diploptera</taxon>
    </lineage>
</organism>
<gene>
    <name evidence="1" type="ORF">L9F63_002664</name>
</gene>